<dbReference type="AlphaFoldDB" id="A0A1G6HC34"/>
<dbReference type="PANTHER" id="PTHR30204:SF92">
    <property type="entry name" value="HTH-TYPE TRANSCRIPTIONAL REGULATOR ZNTR"/>
    <property type="match status" value="1"/>
</dbReference>
<dbReference type="EMBL" id="FMYK01000002">
    <property type="protein sequence ID" value="SDB91820.1"/>
    <property type="molecule type" value="Genomic_DNA"/>
</dbReference>
<organism evidence="3 4">
    <name type="scientific">Acinetobacter marinus</name>
    <dbReference type="NCBI Taxonomy" id="281375"/>
    <lineage>
        <taxon>Bacteria</taxon>
        <taxon>Pseudomonadati</taxon>
        <taxon>Pseudomonadota</taxon>
        <taxon>Gammaproteobacteria</taxon>
        <taxon>Moraxellales</taxon>
        <taxon>Moraxellaceae</taxon>
        <taxon>Acinetobacter</taxon>
    </lineage>
</organism>
<dbReference type="InterPro" id="IPR000551">
    <property type="entry name" value="MerR-type_HTH_dom"/>
</dbReference>
<gene>
    <name evidence="3" type="ORF">SAMN05421749_10279</name>
</gene>
<proteinExistence type="predicted"/>
<dbReference type="GO" id="GO:0003700">
    <property type="term" value="F:DNA-binding transcription factor activity"/>
    <property type="evidence" value="ECO:0007669"/>
    <property type="project" value="InterPro"/>
</dbReference>
<evidence type="ECO:0000259" key="2">
    <source>
        <dbReference type="PROSITE" id="PS50937"/>
    </source>
</evidence>
<name>A0A1G6HC34_9GAMM</name>
<protein>
    <submittedName>
        <fullName evidence="3">DNA-binding transcriptional regulator, MerR family</fullName>
    </submittedName>
</protein>
<evidence type="ECO:0000313" key="4">
    <source>
        <dbReference type="Proteomes" id="UP000242317"/>
    </source>
</evidence>
<reference evidence="4" key="1">
    <citation type="submission" date="2016-09" db="EMBL/GenBank/DDBJ databases">
        <authorList>
            <person name="Varghese N."/>
            <person name="Submissions S."/>
        </authorList>
    </citation>
    <scope>NUCLEOTIDE SEQUENCE [LARGE SCALE GENOMIC DNA]</scope>
    <source>
        <strain evidence="4">ANC 3699</strain>
    </source>
</reference>
<dbReference type="InterPro" id="IPR047057">
    <property type="entry name" value="MerR_fam"/>
</dbReference>
<dbReference type="SMART" id="SM00422">
    <property type="entry name" value="HTH_MERR"/>
    <property type="match status" value="1"/>
</dbReference>
<feature type="domain" description="HTH merR-type" evidence="2">
    <location>
        <begin position="2"/>
        <end position="71"/>
    </location>
</feature>
<accession>A0A1G6HC34</accession>
<keyword evidence="4" id="KW-1185">Reference proteome</keyword>
<sequence>MLLQIKELAEKTGLSTDSIRFYEKKNLIQPTLRADNNYRYYDARTLEKVMFIKHCRALDISIQEIQTLHALLEHPEQNCHQVNDIIDQHLIEVKAKIKTLQSFEKQLKTLRQSCQNESSIANCQIIKTLQTVD</sequence>
<dbReference type="OrthoDB" id="9808480at2"/>
<evidence type="ECO:0000313" key="3">
    <source>
        <dbReference type="EMBL" id="SDB91820.1"/>
    </source>
</evidence>
<dbReference type="PRINTS" id="PR00040">
    <property type="entry name" value="HTHMERR"/>
</dbReference>
<dbReference type="PROSITE" id="PS50937">
    <property type="entry name" value="HTH_MERR_2"/>
    <property type="match status" value="1"/>
</dbReference>
<dbReference type="InterPro" id="IPR009061">
    <property type="entry name" value="DNA-bd_dom_put_sf"/>
</dbReference>
<dbReference type="Pfam" id="PF13411">
    <property type="entry name" value="MerR_1"/>
    <property type="match status" value="1"/>
</dbReference>
<evidence type="ECO:0000256" key="1">
    <source>
        <dbReference type="ARBA" id="ARBA00023125"/>
    </source>
</evidence>
<keyword evidence="1 3" id="KW-0238">DNA-binding</keyword>
<dbReference type="Gene3D" id="1.10.1660.10">
    <property type="match status" value="1"/>
</dbReference>
<dbReference type="Proteomes" id="UP000242317">
    <property type="component" value="Unassembled WGS sequence"/>
</dbReference>
<dbReference type="GO" id="GO:0003677">
    <property type="term" value="F:DNA binding"/>
    <property type="evidence" value="ECO:0007669"/>
    <property type="project" value="UniProtKB-KW"/>
</dbReference>
<dbReference type="PANTHER" id="PTHR30204">
    <property type="entry name" value="REDOX-CYCLING DRUG-SENSING TRANSCRIPTIONAL ACTIVATOR SOXR"/>
    <property type="match status" value="1"/>
</dbReference>
<dbReference type="SUPFAM" id="SSF46955">
    <property type="entry name" value="Putative DNA-binding domain"/>
    <property type="match status" value="1"/>
</dbReference>